<dbReference type="Pfam" id="PF01791">
    <property type="entry name" value="DeoC"/>
    <property type="match status" value="1"/>
</dbReference>
<dbReference type="GO" id="GO:0004139">
    <property type="term" value="F:deoxyribose-phosphate aldolase activity"/>
    <property type="evidence" value="ECO:0007669"/>
    <property type="project" value="UniProtKB-UniRule"/>
</dbReference>
<evidence type="ECO:0000313" key="8">
    <source>
        <dbReference type="EMBL" id="KHD73379.1"/>
    </source>
</evidence>
<dbReference type="PIRSF" id="PIRSF001357">
    <property type="entry name" value="DeoC"/>
    <property type="match status" value="1"/>
</dbReference>
<comment type="similarity">
    <text evidence="1 7">Belongs to the DeoC/FbaB aldolase family. DeoC type 1 subfamily.</text>
</comment>
<accession>A0A0A6UGE9</accession>
<comment type="function">
    <text evidence="6 7">Catalyzes a reversible aldol reaction between acetaldehyde and D-glyceraldehyde 3-phosphate to generate 2-deoxy-D-ribose 5-phosphate.</text>
</comment>
<evidence type="ECO:0000256" key="2">
    <source>
        <dbReference type="ARBA" id="ARBA00022490"/>
    </source>
</evidence>
<evidence type="ECO:0000256" key="4">
    <source>
        <dbReference type="ARBA" id="ARBA00023270"/>
    </source>
</evidence>
<evidence type="ECO:0000313" key="9">
    <source>
        <dbReference type="Proteomes" id="UP000054537"/>
    </source>
</evidence>
<evidence type="ECO:0000256" key="5">
    <source>
        <dbReference type="ARBA" id="ARBA00048791"/>
    </source>
</evidence>
<evidence type="ECO:0000256" key="1">
    <source>
        <dbReference type="ARBA" id="ARBA00010936"/>
    </source>
</evidence>
<comment type="subcellular location">
    <subcellularLocation>
        <location evidence="7">Cytoplasm</location>
    </subcellularLocation>
</comment>
<dbReference type="NCBIfam" id="TIGR00126">
    <property type="entry name" value="deoC"/>
    <property type="match status" value="1"/>
</dbReference>
<keyword evidence="4 7" id="KW-0704">Schiff base</keyword>
<dbReference type="EC" id="4.1.2.4" evidence="7"/>
<dbReference type="InterPro" id="IPR011343">
    <property type="entry name" value="DeoC"/>
</dbReference>
<comment type="pathway">
    <text evidence="7">Carbohydrate degradation; 2-deoxy-D-ribose 1-phosphate degradation; D-glyceraldehyde 3-phosphate and acetaldehyde from 2-deoxy-alpha-D-ribose 1-phosphate: step 2/2.</text>
</comment>
<sequence>MNFTVPQIAKMIDHSILRPEFTLEDVREGCAIAKKYDVASVCVRPCDVSVAVDLLRGTNVAVGTVIGFPHGDSATEIKVAETELAVHQGAKEIDMVLNIGWLRSGDIAAVEHEIGMIVKAAGTAHVKVILETAYLTDEQKLAACWAAERAGAAFVKTSTGFAPKGATIDDLALMRSAVSAKVQVKASGGVRTLDAIMAMTAVGVTRFGTSSTGEILQDLARRQVSVPGGRA</sequence>
<reference evidence="8 9" key="1">
    <citation type="submission" date="2014-10" db="EMBL/GenBank/DDBJ databases">
        <title>Draft genome sequence of Actinoplanes utahensis NRRL 12052.</title>
        <authorList>
            <person name="Velasco-Bucheli B."/>
            <person name="del Cerro C."/>
            <person name="Hormigo D."/>
            <person name="Garcia J.L."/>
            <person name="Acebal C."/>
            <person name="Arroyo M."/>
            <person name="de la Mata I."/>
        </authorList>
    </citation>
    <scope>NUCLEOTIDE SEQUENCE [LARGE SCALE GENOMIC DNA]</scope>
    <source>
        <strain evidence="8 9">NRRL 12052</strain>
    </source>
</reference>
<evidence type="ECO:0000256" key="7">
    <source>
        <dbReference type="HAMAP-Rule" id="MF_00114"/>
    </source>
</evidence>
<dbReference type="RefSeq" id="WP_043531945.1">
    <property type="nucleotide sequence ID" value="NZ_BAABKU010000044.1"/>
</dbReference>
<dbReference type="HAMAP" id="MF_00114">
    <property type="entry name" value="DeoC_type1"/>
    <property type="match status" value="1"/>
</dbReference>
<gene>
    <name evidence="7" type="primary">deoC</name>
    <name evidence="8" type="ORF">MB27_34675</name>
</gene>
<organism evidence="8 9">
    <name type="scientific">Actinoplanes utahensis</name>
    <dbReference type="NCBI Taxonomy" id="1869"/>
    <lineage>
        <taxon>Bacteria</taxon>
        <taxon>Bacillati</taxon>
        <taxon>Actinomycetota</taxon>
        <taxon>Actinomycetes</taxon>
        <taxon>Micromonosporales</taxon>
        <taxon>Micromonosporaceae</taxon>
        <taxon>Actinoplanes</taxon>
    </lineage>
</organism>
<dbReference type="GO" id="GO:0016052">
    <property type="term" value="P:carbohydrate catabolic process"/>
    <property type="evidence" value="ECO:0007669"/>
    <property type="project" value="TreeGrafter"/>
</dbReference>
<dbReference type="OrthoDB" id="6579831at2"/>
<keyword evidence="9" id="KW-1185">Reference proteome</keyword>
<dbReference type="Gene3D" id="3.20.20.70">
    <property type="entry name" value="Aldolase class I"/>
    <property type="match status" value="1"/>
</dbReference>
<comment type="caution">
    <text evidence="8">The sequence shown here is derived from an EMBL/GenBank/DDBJ whole genome shotgun (WGS) entry which is preliminary data.</text>
</comment>
<dbReference type="Proteomes" id="UP000054537">
    <property type="component" value="Unassembled WGS sequence"/>
</dbReference>
<dbReference type="AlphaFoldDB" id="A0A0A6UGE9"/>
<dbReference type="PANTHER" id="PTHR10889:SF1">
    <property type="entry name" value="DEOXYRIBOSE-PHOSPHATE ALDOLASE"/>
    <property type="match status" value="1"/>
</dbReference>
<evidence type="ECO:0000256" key="6">
    <source>
        <dbReference type="ARBA" id="ARBA00056337"/>
    </source>
</evidence>
<dbReference type="InterPro" id="IPR002915">
    <property type="entry name" value="DeoC/FbaB/LacD_aldolase"/>
</dbReference>
<dbReference type="GO" id="GO:0005737">
    <property type="term" value="C:cytoplasm"/>
    <property type="evidence" value="ECO:0007669"/>
    <property type="project" value="UniProtKB-SubCell"/>
</dbReference>
<dbReference type="EMBL" id="JRTT01000131">
    <property type="protein sequence ID" value="KHD73379.1"/>
    <property type="molecule type" value="Genomic_DNA"/>
</dbReference>
<dbReference type="UniPathway" id="UPA00002">
    <property type="reaction ID" value="UER00468"/>
</dbReference>
<dbReference type="GO" id="GO:0009264">
    <property type="term" value="P:deoxyribonucleotide catabolic process"/>
    <property type="evidence" value="ECO:0007669"/>
    <property type="project" value="UniProtKB-UniRule"/>
</dbReference>
<dbReference type="InterPro" id="IPR028581">
    <property type="entry name" value="DeoC_typeI"/>
</dbReference>
<dbReference type="PANTHER" id="PTHR10889">
    <property type="entry name" value="DEOXYRIBOSE-PHOSPHATE ALDOLASE"/>
    <property type="match status" value="1"/>
</dbReference>
<name>A0A0A6UGE9_ACTUT</name>
<keyword evidence="3 7" id="KW-0456">Lyase</keyword>
<dbReference type="eggNOG" id="COG0274">
    <property type="taxonomic scope" value="Bacteria"/>
</dbReference>
<feature type="active site" description="Proton donor/acceptor" evidence="7">
    <location>
        <position position="185"/>
    </location>
</feature>
<proteinExistence type="inferred from homology"/>
<dbReference type="SMART" id="SM01133">
    <property type="entry name" value="DeoC"/>
    <property type="match status" value="1"/>
</dbReference>
<dbReference type="STRING" id="1869.MB27_34675"/>
<dbReference type="CDD" id="cd00959">
    <property type="entry name" value="DeoC"/>
    <property type="match status" value="1"/>
</dbReference>
<feature type="active site" description="Proton donor/acceptor" evidence="7">
    <location>
        <position position="94"/>
    </location>
</feature>
<dbReference type="GO" id="GO:0006018">
    <property type="term" value="P:2-deoxyribose 1-phosphate catabolic process"/>
    <property type="evidence" value="ECO:0007669"/>
    <property type="project" value="UniProtKB-UniRule"/>
</dbReference>
<feature type="active site" description="Schiff-base intermediate with acetaldehyde" evidence="7">
    <location>
        <position position="156"/>
    </location>
</feature>
<dbReference type="SUPFAM" id="SSF51569">
    <property type="entry name" value="Aldolase"/>
    <property type="match status" value="1"/>
</dbReference>
<protein>
    <recommendedName>
        <fullName evidence="7">Deoxyribose-phosphate aldolase</fullName>
        <shortName evidence="7">DERA</shortName>
        <ecNumber evidence="7">4.1.2.4</ecNumber>
    </recommendedName>
    <alternativeName>
        <fullName evidence="7">2-deoxy-D-ribose 5-phosphate aldolase</fullName>
    </alternativeName>
    <alternativeName>
        <fullName evidence="7">Phosphodeoxyriboaldolase</fullName>
        <shortName evidence="7">Deoxyriboaldolase</shortName>
    </alternativeName>
</protein>
<keyword evidence="2 7" id="KW-0963">Cytoplasm</keyword>
<dbReference type="FunFam" id="3.20.20.70:FF:000044">
    <property type="entry name" value="Deoxyribose-phosphate aldolase"/>
    <property type="match status" value="1"/>
</dbReference>
<dbReference type="InterPro" id="IPR013785">
    <property type="entry name" value="Aldolase_TIM"/>
</dbReference>
<evidence type="ECO:0000256" key="3">
    <source>
        <dbReference type="ARBA" id="ARBA00023239"/>
    </source>
</evidence>
<comment type="catalytic activity">
    <reaction evidence="5 7">
        <text>2-deoxy-D-ribose 5-phosphate = D-glyceraldehyde 3-phosphate + acetaldehyde</text>
        <dbReference type="Rhea" id="RHEA:12821"/>
        <dbReference type="ChEBI" id="CHEBI:15343"/>
        <dbReference type="ChEBI" id="CHEBI:59776"/>
        <dbReference type="ChEBI" id="CHEBI:62877"/>
        <dbReference type="EC" id="4.1.2.4"/>
    </reaction>
</comment>